<dbReference type="PROSITE" id="PS50044">
    <property type="entry name" value="SIGMA54_3"/>
    <property type="match status" value="1"/>
</dbReference>
<dbReference type="RefSeq" id="WP_011478424.1">
    <property type="nucleotide sequence ID" value="NC_007947.1"/>
</dbReference>
<dbReference type="Gene3D" id="3.30.230.10">
    <property type="match status" value="1"/>
</dbReference>
<dbReference type="NCBIfam" id="NF001099">
    <property type="entry name" value="PRK00132.1"/>
    <property type="match status" value="1"/>
</dbReference>
<dbReference type="InterPro" id="IPR020568">
    <property type="entry name" value="Ribosomal_Su5_D2-typ_SF"/>
</dbReference>
<evidence type="ECO:0000313" key="7">
    <source>
        <dbReference type="EMBL" id="ABE48327.1"/>
    </source>
</evidence>
<dbReference type="GO" id="GO:0006412">
    <property type="term" value="P:translation"/>
    <property type="evidence" value="ECO:0007669"/>
    <property type="project" value="UniProtKB-UniRule"/>
</dbReference>
<dbReference type="EMBL" id="CP000284">
    <property type="protein sequence ID" value="ABE48327.1"/>
    <property type="molecule type" value="Genomic_DNA"/>
</dbReference>
<dbReference type="STRING" id="265072.Mfla_0056"/>
<reference evidence="7 8" key="1">
    <citation type="submission" date="2006-03" db="EMBL/GenBank/DDBJ databases">
        <title>Complete sequence of Methylobacillus flagellatus KT.</title>
        <authorList>
            <consortium name="US DOE Joint Genome Institute"/>
            <person name="Copeland A."/>
            <person name="Lucas S."/>
            <person name="Lapidus A."/>
            <person name="Barry K."/>
            <person name="Detter J.C."/>
            <person name="Glavina del Rio T."/>
            <person name="Hammon N."/>
            <person name="Israni S."/>
            <person name="Dalin E."/>
            <person name="Tice H."/>
            <person name="Pitluck S."/>
            <person name="Brettin T."/>
            <person name="Bruce D."/>
            <person name="Han C."/>
            <person name="Tapia R."/>
            <person name="Saunders E."/>
            <person name="Gilna P."/>
            <person name="Schmutz J."/>
            <person name="Larimer F."/>
            <person name="Land M."/>
            <person name="Kyrpides N."/>
            <person name="Anderson I."/>
            <person name="Richardson P."/>
        </authorList>
    </citation>
    <scope>NUCLEOTIDE SEQUENCE [LARGE SCALE GENOMIC DNA]</scope>
    <source>
        <strain evidence="8">KT / ATCC 51484 / DSM 6875</strain>
    </source>
</reference>
<dbReference type="FunFam" id="3.30.230.10:FF:000001">
    <property type="entry name" value="30S ribosomal protein S9"/>
    <property type="match status" value="1"/>
</dbReference>
<dbReference type="HOGENOM" id="CLU_046483_2_1_4"/>
<sequence length="130" mass="14333">MIGKYNYGTGRRKSSVARVFLKSGSGNIVVNDKPADEYFSRVTSRMILRQPLALTENEGSFDILVNVTGGGESGQAGAVRHGITRALIDYDAALKSALSKAGFVTRDAREVERKKVGLRKARRRKQFSKR</sequence>
<dbReference type="InterPro" id="IPR000754">
    <property type="entry name" value="Ribosomal_uS9"/>
</dbReference>
<organism evidence="7 8">
    <name type="scientific">Methylobacillus flagellatus (strain ATCC 51484 / DSM 6875 / VKM B-1610 / KT)</name>
    <dbReference type="NCBI Taxonomy" id="265072"/>
    <lineage>
        <taxon>Bacteria</taxon>
        <taxon>Pseudomonadati</taxon>
        <taxon>Pseudomonadota</taxon>
        <taxon>Betaproteobacteria</taxon>
        <taxon>Nitrosomonadales</taxon>
        <taxon>Methylophilaceae</taxon>
        <taxon>Methylobacillus</taxon>
    </lineage>
</organism>
<dbReference type="Proteomes" id="UP000002440">
    <property type="component" value="Chromosome"/>
</dbReference>
<evidence type="ECO:0000256" key="5">
    <source>
        <dbReference type="HAMAP-Rule" id="MF_00532"/>
    </source>
</evidence>
<evidence type="ECO:0000256" key="2">
    <source>
        <dbReference type="ARBA" id="ARBA00022980"/>
    </source>
</evidence>
<comment type="similarity">
    <text evidence="1 5 6">Belongs to the universal ribosomal protein uS9 family.</text>
</comment>
<proteinExistence type="inferred from homology"/>
<dbReference type="eggNOG" id="COG0103">
    <property type="taxonomic scope" value="Bacteria"/>
</dbReference>
<dbReference type="InterPro" id="IPR014721">
    <property type="entry name" value="Ribsml_uS5_D2-typ_fold_subgr"/>
</dbReference>
<dbReference type="PANTHER" id="PTHR21569">
    <property type="entry name" value="RIBOSOMAL PROTEIN S9"/>
    <property type="match status" value="1"/>
</dbReference>
<keyword evidence="8" id="KW-1185">Reference proteome</keyword>
<evidence type="ECO:0000256" key="6">
    <source>
        <dbReference type="RuleBase" id="RU003815"/>
    </source>
</evidence>
<dbReference type="InterPro" id="IPR020574">
    <property type="entry name" value="Ribosomal_uS9_CS"/>
</dbReference>
<evidence type="ECO:0000256" key="3">
    <source>
        <dbReference type="ARBA" id="ARBA00023274"/>
    </source>
</evidence>
<dbReference type="GO" id="GO:0022627">
    <property type="term" value="C:cytosolic small ribosomal subunit"/>
    <property type="evidence" value="ECO:0007669"/>
    <property type="project" value="TreeGrafter"/>
</dbReference>
<dbReference type="AlphaFoldDB" id="Q1GXC2"/>
<keyword evidence="3 5" id="KW-0687">Ribonucleoprotein</keyword>
<name>Q1GXC2_METFK</name>
<gene>
    <name evidence="5" type="primary">rpsI</name>
    <name evidence="7" type="ordered locus">Mfla_0056</name>
</gene>
<dbReference type="OrthoDB" id="9803965at2"/>
<accession>Q1GXC2</accession>
<dbReference type="Pfam" id="PF00380">
    <property type="entry name" value="Ribosomal_S9"/>
    <property type="match status" value="1"/>
</dbReference>
<dbReference type="KEGG" id="mfa:Mfla_0056"/>
<dbReference type="PANTHER" id="PTHR21569:SF1">
    <property type="entry name" value="SMALL RIBOSOMAL SUBUNIT PROTEIN US9M"/>
    <property type="match status" value="1"/>
</dbReference>
<keyword evidence="2 5" id="KW-0689">Ribosomal protein</keyword>
<dbReference type="SUPFAM" id="SSF54211">
    <property type="entry name" value="Ribosomal protein S5 domain 2-like"/>
    <property type="match status" value="1"/>
</dbReference>
<dbReference type="GO" id="GO:0003735">
    <property type="term" value="F:structural constituent of ribosome"/>
    <property type="evidence" value="ECO:0007669"/>
    <property type="project" value="InterPro"/>
</dbReference>
<dbReference type="HAMAP" id="MF_00532_B">
    <property type="entry name" value="Ribosomal_uS9_B"/>
    <property type="match status" value="1"/>
</dbReference>
<protein>
    <recommendedName>
        <fullName evidence="4 5">Small ribosomal subunit protein uS9</fullName>
    </recommendedName>
</protein>
<evidence type="ECO:0000256" key="1">
    <source>
        <dbReference type="ARBA" id="ARBA00005251"/>
    </source>
</evidence>
<dbReference type="InterPro" id="IPR023035">
    <property type="entry name" value="Ribosomal_uS9_bac/plastid"/>
</dbReference>
<evidence type="ECO:0000256" key="4">
    <source>
        <dbReference type="ARBA" id="ARBA00035259"/>
    </source>
</evidence>
<dbReference type="PROSITE" id="PS00360">
    <property type="entry name" value="RIBOSOMAL_S9"/>
    <property type="match status" value="1"/>
</dbReference>
<dbReference type="GO" id="GO:0003723">
    <property type="term" value="F:RNA binding"/>
    <property type="evidence" value="ECO:0007669"/>
    <property type="project" value="TreeGrafter"/>
</dbReference>
<evidence type="ECO:0000313" key="8">
    <source>
        <dbReference type="Proteomes" id="UP000002440"/>
    </source>
</evidence>